<dbReference type="InterPro" id="IPR003607">
    <property type="entry name" value="HD/PDEase_dom"/>
</dbReference>
<dbReference type="EMBL" id="WAIE01000001">
    <property type="protein sequence ID" value="KAB1442890.1"/>
    <property type="molecule type" value="Genomic_DNA"/>
</dbReference>
<dbReference type="SMART" id="SM00471">
    <property type="entry name" value="HDc"/>
    <property type="match status" value="1"/>
</dbReference>
<evidence type="ECO:0000259" key="1">
    <source>
        <dbReference type="PROSITE" id="PS51832"/>
    </source>
</evidence>
<dbReference type="Pfam" id="PF01966">
    <property type="entry name" value="HD"/>
    <property type="match status" value="1"/>
</dbReference>
<dbReference type="Proteomes" id="UP000438699">
    <property type="component" value="Unassembled WGS sequence"/>
</dbReference>
<keyword evidence="3" id="KW-1185">Reference proteome</keyword>
<evidence type="ECO:0000313" key="3">
    <source>
        <dbReference type="Proteomes" id="UP000438699"/>
    </source>
</evidence>
<dbReference type="InterPro" id="IPR029016">
    <property type="entry name" value="GAF-like_dom_sf"/>
</dbReference>
<dbReference type="PANTHER" id="PTHR43155:SF2">
    <property type="entry name" value="CYCLIC DI-GMP PHOSPHODIESTERASE PA4108"/>
    <property type="match status" value="1"/>
</dbReference>
<dbReference type="RefSeq" id="WP_151149080.1">
    <property type="nucleotide sequence ID" value="NZ_WAIE01000001.1"/>
</dbReference>
<reference evidence="2 3" key="1">
    <citation type="journal article" date="2017" name="Int. J. Syst. Evol. Microbiol.">
        <title>Desulfovibrio senegalensis sp. nov., a mesophilic sulfate reducer isolated from marine sediment.</title>
        <authorList>
            <person name="Thioye A."/>
            <person name="Gam Z.B.A."/>
            <person name="Mbengue M."/>
            <person name="Cayol J.L."/>
            <person name="Joseph-Bartoli M."/>
            <person name="Toure-Kane C."/>
            <person name="Labat M."/>
        </authorList>
    </citation>
    <scope>NUCLEOTIDE SEQUENCE [LARGE SCALE GENOMIC DNA]</scope>
    <source>
        <strain evidence="2 3">DSM 101509</strain>
    </source>
</reference>
<protein>
    <submittedName>
        <fullName evidence="2">HD domain-containing protein</fullName>
    </submittedName>
</protein>
<dbReference type="SUPFAM" id="SSF55781">
    <property type="entry name" value="GAF domain-like"/>
    <property type="match status" value="1"/>
</dbReference>
<organism evidence="2 3">
    <name type="scientific">Pseudodesulfovibrio senegalensis</name>
    <dbReference type="NCBI Taxonomy" id="1721087"/>
    <lineage>
        <taxon>Bacteria</taxon>
        <taxon>Pseudomonadati</taxon>
        <taxon>Thermodesulfobacteriota</taxon>
        <taxon>Desulfovibrionia</taxon>
        <taxon>Desulfovibrionales</taxon>
        <taxon>Desulfovibrionaceae</taxon>
    </lineage>
</organism>
<dbReference type="AlphaFoldDB" id="A0A6N6N3R6"/>
<proteinExistence type="predicted"/>
<dbReference type="OrthoDB" id="9769359at2"/>
<accession>A0A6N6N3R6</accession>
<dbReference type="PROSITE" id="PS51832">
    <property type="entry name" value="HD_GYP"/>
    <property type="match status" value="1"/>
</dbReference>
<name>A0A6N6N3R6_9BACT</name>
<feature type="domain" description="HD-GYP" evidence="1">
    <location>
        <begin position="276"/>
        <end position="565"/>
    </location>
</feature>
<gene>
    <name evidence="2" type="ORF">F8A88_01035</name>
</gene>
<dbReference type="Gene3D" id="3.30.450.40">
    <property type="match status" value="1"/>
</dbReference>
<dbReference type="InterPro" id="IPR037522">
    <property type="entry name" value="HD_GYP_dom"/>
</dbReference>
<dbReference type="InterPro" id="IPR006674">
    <property type="entry name" value="HD_domain"/>
</dbReference>
<dbReference type="Pfam" id="PF13487">
    <property type="entry name" value="HD_5"/>
    <property type="match status" value="1"/>
</dbReference>
<dbReference type="CDD" id="cd00077">
    <property type="entry name" value="HDc"/>
    <property type="match status" value="1"/>
</dbReference>
<sequence length="580" mass="64641">MHELKKNIRPGLMRHFLRKAQRLAGEGVAVAFFLDGKLQAVASSDDSFFSPDDPGVFRSALEVGGRKGILALRGSAGHELDSDKATVLLDFLGFTLQGFMDMEAARRSIADEALSKYRELALLHRSVSRFNSSLRLRDVVRSLLNECQRENYPGDKGAVFLTVPDSAGFRLADHFGFTDGAALAELGDCPLFREAAAVGKGEILNNVDLDVRWVERLPGVSSVLLLPIVSPNRCEGILFLASEAEGAFTAGDRKNLMTMATVGGISVSNAFNFEGSQTRMDAMLQALTEAIDSRDPFTAGHSRRVAQLSVAFALIVNEDKAVYPGLYFSEAQVREIYYSGILHDIGKIGIKEEVLTKDSRLPQKVLDIVRVRMQLLGQLEDFEWKPAYERLREINVAMSPSDEQLEYVRLLGSMKLGANGSEMSLLCEDETACLLLPYGNLTPEERMEIQRHPAESERILQHIPLHQGLSNMLTIIRQHHERMDGSGYPDGLRGDDILMQSRMLAIVDVYDAITQERHYKPATPREQALDIIRMESGDGKLDSRFVQLFVDNVERIERIADTISLQEHPAMPNLQRMSMM</sequence>
<dbReference type="SUPFAM" id="SSF109604">
    <property type="entry name" value="HD-domain/PDEase-like"/>
    <property type="match status" value="1"/>
</dbReference>
<comment type="caution">
    <text evidence="2">The sequence shown here is derived from an EMBL/GenBank/DDBJ whole genome shotgun (WGS) entry which is preliminary data.</text>
</comment>
<dbReference type="Gene3D" id="1.10.3210.10">
    <property type="entry name" value="Hypothetical protein af1432"/>
    <property type="match status" value="2"/>
</dbReference>
<evidence type="ECO:0000313" key="2">
    <source>
        <dbReference type="EMBL" id="KAB1442890.1"/>
    </source>
</evidence>
<dbReference type="PANTHER" id="PTHR43155">
    <property type="entry name" value="CYCLIC DI-GMP PHOSPHODIESTERASE PA4108-RELATED"/>
    <property type="match status" value="1"/>
</dbReference>